<dbReference type="AlphaFoldDB" id="A0AAD9K538"/>
<evidence type="ECO:0000256" key="2">
    <source>
        <dbReference type="SAM" id="SignalP"/>
    </source>
</evidence>
<dbReference type="InterPro" id="IPR050874">
    <property type="entry name" value="Diverse_PLD-related"/>
</dbReference>
<dbReference type="PANTHER" id="PTHR10185:SF17">
    <property type="entry name" value="GM01519P-RELATED"/>
    <property type="match status" value="1"/>
</dbReference>
<reference evidence="4" key="1">
    <citation type="journal article" date="2023" name="Mol. Biol. Evol.">
        <title>Third-Generation Sequencing Reveals the Adaptive Role of the Epigenome in Three Deep-Sea Polychaetes.</title>
        <authorList>
            <person name="Perez M."/>
            <person name="Aroh O."/>
            <person name="Sun Y."/>
            <person name="Lan Y."/>
            <person name="Juniper S.K."/>
            <person name="Young C.R."/>
            <person name="Angers B."/>
            <person name="Qian P.Y."/>
        </authorList>
    </citation>
    <scope>NUCLEOTIDE SEQUENCE</scope>
    <source>
        <strain evidence="4">P08H-3</strain>
    </source>
</reference>
<dbReference type="InterPro" id="IPR001736">
    <property type="entry name" value="PLipase_D/transphosphatidylase"/>
</dbReference>
<dbReference type="Pfam" id="PF13918">
    <property type="entry name" value="PLDc_3"/>
    <property type="match status" value="1"/>
</dbReference>
<gene>
    <name evidence="4" type="ORF">LSH36_56g01004</name>
</gene>
<dbReference type="SMART" id="SM00155">
    <property type="entry name" value="PLDc"/>
    <property type="match status" value="2"/>
</dbReference>
<accession>A0AAD9K538</accession>
<comment type="caution">
    <text evidence="4">The sequence shown here is derived from an EMBL/GenBank/DDBJ whole genome shotgun (WGS) entry which is preliminary data.</text>
</comment>
<evidence type="ECO:0000313" key="5">
    <source>
        <dbReference type="Proteomes" id="UP001208570"/>
    </source>
</evidence>
<proteinExistence type="inferred from homology"/>
<evidence type="ECO:0000259" key="3">
    <source>
        <dbReference type="PROSITE" id="PS50035"/>
    </source>
</evidence>
<dbReference type="EMBL" id="JAODUP010000056">
    <property type="protein sequence ID" value="KAK2164997.1"/>
    <property type="molecule type" value="Genomic_DNA"/>
</dbReference>
<dbReference type="GO" id="GO:0003824">
    <property type="term" value="F:catalytic activity"/>
    <property type="evidence" value="ECO:0007669"/>
    <property type="project" value="InterPro"/>
</dbReference>
<feature type="domain" description="PLD phosphodiesterase" evidence="3">
    <location>
        <begin position="294"/>
        <end position="320"/>
    </location>
</feature>
<organism evidence="4 5">
    <name type="scientific">Paralvinella palmiformis</name>
    <dbReference type="NCBI Taxonomy" id="53620"/>
    <lineage>
        <taxon>Eukaryota</taxon>
        <taxon>Metazoa</taxon>
        <taxon>Spiralia</taxon>
        <taxon>Lophotrochozoa</taxon>
        <taxon>Annelida</taxon>
        <taxon>Polychaeta</taxon>
        <taxon>Sedentaria</taxon>
        <taxon>Canalipalpata</taxon>
        <taxon>Terebellida</taxon>
        <taxon>Terebelliformia</taxon>
        <taxon>Alvinellidae</taxon>
        <taxon>Paralvinella</taxon>
    </lineage>
</organism>
<protein>
    <recommendedName>
        <fullName evidence="3">PLD phosphodiesterase domain-containing protein</fullName>
    </recommendedName>
</protein>
<comment type="similarity">
    <text evidence="1">Belongs to the phospholipase D family.</text>
</comment>
<dbReference type="Gene3D" id="3.30.870.10">
    <property type="entry name" value="Endonuclease Chain A"/>
    <property type="match status" value="2"/>
</dbReference>
<evidence type="ECO:0000256" key="1">
    <source>
        <dbReference type="ARBA" id="ARBA00008664"/>
    </source>
</evidence>
<dbReference type="CDD" id="cd09107">
    <property type="entry name" value="PLDc_vPLD3_4_5_like_2"/>
    <property type="match status" value="1"/>
</dbReference>
<feature type="chain" id="PRO_5042051387" description="PLD phosphodiesterase domain-containing protein" evidence="2">
    <location>
        <begin position="17"/>
        <end position="384"/>
    </location>
</feature>
<dbReference type="InterPro" id="IPR032803">
    <property type="entry name" value="PLDc_3"/>
</dbReference>
<evidence type="ECO:0000313" key="4">
    <source>
        <dbReference type="EMBL" id="KAK2164997.1"/>
    </source>
</evidence>
<keyword evidence="5" id="KW-1185">Reference proteome</keyword>
<dbReference type="Pfam" id="PF00614">
    <property type="entry name" value="PLDc"/>
    <property type="match status" value="1"/>
</dbReference>
<feature type="domain" description="PLD phosphodiesterase" evidence="3">
    <location>
        <begin position="79"/>
        <end position="106"/>
    </location>
</feature>
<feature type="signal peptide" evidence="2">
    <location>
        <begin position="1"/>
        <end position="16"/>
    </location>
</feature>
<dbReference type="PANTHER" id="PTHR10185">
    <property type="entry name" value="PHOSPHOLIPASE D - RELATED"/>
    <property type="match status" value="1"/>
</dbReference>
<keyword evidence="2" id="KW-0732">Signal</keyword>
<dbReference type="PROSITE" id="PS50035">
    <property type="entry name" value="PLD"/>
    <property type="match status" value="2"/>
</dbReference>
<name>A0AAD9K538_9ANNE</name>
<sequence>MSGIFVSFGVWATVWIAGLTDRVNVKIVLKKETDETFSGQFPQLRLGKFYVTELDATIKYRWPSGAAEVRTLNFSQWFGSGILHTKVWIVDKKHIYLGSANMDWRSLTQVKELGVVISNCPCLAADIQKIFDVYWYLGQQPPVPLPRSWPAKWSTKYNKDTPVQVTLNGRKSEVYFSSSPSPICPDGRTPDLDALLDVINKADRYVYIAVMDYMPLIEFSKPVKFWPVIDDALRRVALEKNVEVRLLASCWRGTRPDMAKYLLSLSQLNHANNASISTKMFYVPSTPDQRKIPYARLNHNKYMVTDNRAFIGTSNWSGSYFTSTGGVSIVVHNPNDTTSAYLTPTLQQQLAAVFERDWNSSYALPVKEALDKCKMTAIESSLVQ</sequence>
<dbReference type="Proteomes" id="UP001208570">
    <property type="component" value="Unassembled WGS sequence"/>
</dbReference>
<dbReference type="SUPFAM" id="SSF56024">
    <property type="entry name" value="Phospholipase D/nuclease"/>
    <property type="match status" value="2"/>
</dbReference>